<gene>
    <name evidence="1" type="ORF">GCM10007422_17350</name>
    <name evidence="2" type="ORF">GGQ60_000575</name>
</gene>
<name>A0A7W6K7L7_9SPHI</name>
<reference evidence="2 3" key="3">
    <citation type="submission" date="2020-08" db="EMBL/GenBank/DDBJ databases">
        <title>Genomic Encyclopedia of Type Strains, Phase IV (KMG-IV): sequencing the most valuable type-strain genomes for metagenomic binning, comparative biology and taxonomic classification.</title>
        <authorList>
            <person name="Goeker M."/>
        </authorList>
    </citation>
    <scope>NUCLEOTIDE SEQUENCE [LARGE SCALE GENOMIC DNA]</scope>
    <source>
        <strain evidence="2 3">DSM 100774</strain>
    </source>
</reference>
<dbReference type="Proteomes" id="UP000642938">
    <property type="component" value="Unassembled WGS sequence"/>
</dbReference>
<accession>A0A7W6K7L7</accession>
<evidence type="ECO:0000313" key="4">
    <source>
        <dbReference type="Proteomes" id="UP000642938"/>
    </source>
</evidence>
<keyword evidence="4" id="KW-1185">Reference proteome</keyword>
<proteinExistence type="predicted"/>
<evidence type="ECO:0000313" key="2">
    <source>
        <dbReference type="EMBL" id="MBB4106615.1"/>
    </source>
</evidence>
<dbReference type="Proteomes" id="UP000532273">
    <property type="component" value="Unassembled WGS sequence"/>
</dbReference>
<dbReference type="RefSeq" id="WP_183759865.1">
    <property type="nucleotide sequence ID" value="NZ_BMHZ01000002.1"/>
</dbReference>
<protein>
    <submittedName>
        <fullName evidence="2">Uncharacterized protein</fullName>
    </submittedName>
</protein>
<evidence type="ECO:0000313" key="3">
    <source>
        <dbReference type="Proteomes" id="UP000532273"/>
    </source>
</evidence>
<evidence type="ECO:0000313" key="1">
    <source>
        <dbReference type="EMBL" id="GGH02730.1"/>
    </source>
</evidence>
<reference evidence="4" key="2">
    <citation type="journal article" date="2019" name="Int. J. Syst. Evol. Microbiol.">
        <title>The Global Catalogue of Microorganisms (GCM) 10K type strain sequencing project: providing services to taxonomists for standard genome sequencing and annotation.</title>
        <authorList>
            <consortium name="The Broad Institute Genomics Platform"/>
            <consortium name="The Broad Institute Genome Sequencing Center for Infectious Disease"/>
            <person name="Wu L."/>
            <person name="Ma J."/>
        </authorList>
    </citation>
    <scope>NUCLEOTIDE SEQUENCE [LARGE SCALE GENOMIC DNA]</scope>
    <source>
        <strain evidence="4">CGMCC 1.15287</strain>
    </source>
</reference>
<reference evidence="1" key="4">
    <citation type="submission" date="2024-05" db="EMBL/GenBank/DDBJ databases">
        <authorList>
            <person name="Sun Q."/>
            <person name="Zhou Y."/>
        </authorList>
    </citation>
    <scope>NUCLEOTIDE SEQUENCE</scope>
    <source>
        <strain evidence="1">CGMCC 1.15287</strain>
    </source>
</reference>
<organism evidence="2 3">
    <name type="scientific">Pedobacter zeae</name>
    <dbReference type="NCBI Taxonomy" id="1737356"/>
    <lineage>
        <taxon>Bacteria</taxon>
        <taxon>Pseudomonadati</taxon>
        <taxon>Bacteroidota</taxon>
        <taxon>Sphingobacteriia</taxon>
        <taxon>Sphingobacteriales</taxon>
        <taxon>Sphingobacteriaceae</taxon>
        <taxon>Pedobacter</taxon>
    </lineage>
</organism>
<sequence>MANDKLAGVDLRSVFKFIPAQADGSNIAITGAWDMPARIGKTYHDWGNVANNIEPYVSPDELFYGGRDIDYLVMLQVADELAALSVCNDFYQLVNGFTALVPFETDLGTWNVFVRSEIAVEYFNDGFCKLRIPFREPIVDLTGTLPKPNPVFQQLLNADGAPIHTGAFAPIEIGVINYDGFGIDGVMFRDMNCFVMELAGNFNRPAPMSGEATSYRFEKYRVTRSGLKQMNLKLFIEAPDYAAFNQTIRSFNALFSKPGLRYITKENDFLRDFFVKDGFTVNNIRLHNGEVTGILTVQLTEVNAYTNWSILTDANNNEIVTELGNIIIT</sequence>
<dbReference type="EMBL" id="BMHZ01000002">
    <property type="protein sequence ID" value="GGH02730.1"/>
    <property type="molecule type" value="Genomic_DNA"/>
</dbReference>
<reference evidence="1" key="1">
    <citation type="journal article" date="2014" name="Int. J. Syst. Evol. Microbiol.">
        <title>Complete genome of a new Firmicutes species belonging to the dominant human colonic microbiota ('Ruminococcus bicirculans') reveals two chromosomes and a selective capacity to utilize plant glucans.</title>
        <authorList>
            <consortium name="NISC Comparative Sequencing Program"/>
            <person name="Wegmann U."/>
            <person name="Louis P."/>
            <person name="Goesmann A."/>
            <person name="Henrissat B."/>
            <person name="Duncan S.H."/>
            <person name="Flint H.J."/>
        </authorList>
    </citation>
    <scope>NUCLEOTIDE SEQUENCE</scope>
    <source>
        <strain evidence="1">CGMCC 1.15287</strain>
    </source>
</reference>
<dbReference type="AlphaFoldDB" id="A0A7W6K7L7"/>
<dbReference type="EMBL" id="JACIEF010000001">
    <property type="protein sequence ID" value="MBB4106615.1"/>
    <property type="molecule type" value="Genomic_DNA"/>
</dbReference>
<comment type="caution">
    <text evidence="2">The sequence shown here is derived from an EMBL/GenBank/DDBJ whole genome shotgun (WGS) entry which is preliminary data.</text>
</comment>